<evidence type="ECO:0000313" key="2">
    <source>
        <dbReference type="Proteomes" id="UP000198923"/>
    </source>
</evidence>
<keyword evidence="2" id="KW-1185">Reference proteome</keyword>
<dbReference type="STRING" id="504805.SAMN05421505_102150"/>
<organism evidence="1 2">
    <name type="scientific">Sinosporangium album</name>
    <dbReference type="NCBI Taxonomy" id="504805"/>
    <lineage>
        <taxon>Bacteria</taxon>
        <taxon>Bacillati</taxon>
        <taxon>Actinomycetota</taxon>
        <taxon>Actinomycetes</taxon>
        <taxon>Streptosporangiales</taxon>
        <taxon>Streptosporangiaceae</taxon>
        <taxon>Sinosporangium</taxon>
    </lineage>
</organism>
<dbReference type="EMBL" id="FNCN01000002">
    <property type="protein sequence ID" value="SDG17485.1"/>
    <property type="molecule type" value="Genomic_DNA"/>
</dbReference>
<protein>
    <submittedName>
        <fullName evidence="1">Uncharacterized protein</fullName>
    </submittedName>
</protein>
<accession>A0A1G7S344</accession>
<sequence>MVALAACLEDHRELYNAALHARVRRQRLDGAHKAANALVRGYDVIVHEDLKAGSVFPQPDQLAAAPDVGRAVRMAIQREHKST</sequence>
<dbReference type="Proteomes" id="UP000198923">
    <property type="component" value="Unassembled WGS sequence"/>
</dbReference>
<gene>
    <name evidence="1" type="ORF">SAMN05421505_102150</name>
</gene>
<name>A0A1G7S344_9ACTN</name>
<proteinExistence type="predicted"/>
<dbReference type="RefSeq" id="WP_093167799.1">
    <property type="nucleotide sequence ID" value="NZ_FNCN01000002.1"/>
</dbReference>
<dbReference type="AlphaFoldDB" id="A0A1G7S344"/>
<evidence type="ECO:0000313" key="1">
    <source>
        <dbReference type="EMBL" id="SDG17485.1"/>
    </source>
</evidence>
<reference evidence="1 2" key="1">
    <citation type="submission" date="2016-10" db="EMBL/GenBank/DDBJ databases">
        <authorList>
            <person name="de Groot N.N."/>
        </authorList>
    </citation>
    <scope>NUCLEOTIDE SEQUENCE [LARGE SCALE GENOMIC DNA]</scope>
    <source>
        <strain evidence="1 2">CPCC 201354</strain>
    </source>
</reference>